<proteinExistence type="predicted"/>
<accession>A0ABR1L2K0</accession>
<gene>
    <name evidence="1" type="ORF">J3D65DRAFT_562372</name>
</gene>
<evidence type="ECO:0000313" key="1">
    <source>
        <dbReference type="EMBL" id="KAK7529465.1"/>
    </source>
</evidence>
<dbReference type="PANTHER" id="PTHR36182:SF1">
    <property type="entry name" value="PROTEIN, PUTATIVE (AFU_ORTHOLOGUE AFUA_6G10930)-RELATED"/>
    <property type="match status" value="1"/>
</dbReference>
<dbReference type="EMBL" id="JBBPEH010000016">
    <property type="protein sequence ID" value="KAK7529465.1"/>
    <property type="molecule type" value="Genomic_DNA"/>
</dbReference>
<name>A0ABR1L2K0_9PEZI</name>
<dbReference type="Gene3D" id="2.70.50.70">
    <property type="match status" value="1"/>
</dbReference>
<feature type="non-terminal residue" evidence="1">
    <location>
        <position position="117"/>
    </location>
</feature>
<protein>
    <submittedName>
        <fullName evidence="1">Uncharacterized protein</fullName>
    </submittedName>
</protein>
<organism evidence="1 2">
    <name type="scientific">Phyllosticta citribraziliensis</name>
    <dbReference type="NCBI Taxonomy" id="989973"/>
    <lineage>
        <taxon>Eukaryota</taxon>
        <taxon>Fungi</taxon>
        <taxon>Dikarya</taxon>
        <taxon>Ascomycota</taxon>
        <taxon>Pezizomycotina</taxon>
        <taxon>Dothideomycetes</taxon>
        <taxon>Dothideomycetes incertae sedis</taxon>
        <taxon>Botryosphaeriales</taxon>
        <taxon>Phyllostictaceae</taxon>
        <taxon>Phyllosticta</taxon>
    </lineage>
</organism>
<keyword evidence="2" id="KW-1185">Reference proteome</keyword>
<dbReference type="GeneID" id="92030466"/>
<comment type="caution">
    <text evidence="1">The sequence shown here is derived from an EMBL/GenBank/DDBJ whole genome shotgun (WGS) entry which is preliminary data.</text>
</comment>
<reference evidence="1 2" key="1">
    <citation type="submission" date="2024-04" db="EMBL/GenBank/DDBJ databases">
        <title>Phyllosticta paracitricarpa is synonymous to the EU quarantine fungus P. citricarpa based on phylogenomic analyses.</title>
        <authorList>
            <consortium name="Lawrence Berkeley National Laboratory"/>
            <person name="Van ingen-buijs V.A."/>
            <person name="Van westerhoven A.C."/>
            <person name="Haridas S."/>
            <person name="Skiadas P."/>
            <person name="Martin F."/>
            <person name="Groenewald J.Z."/>
            <person name="Crous P.W."/>
            <person name="Seidl M.F."/>
        </authorList>
    </citation>
    <scope>NUCLEOTIDE SEQUENCE [LARGE SCALE GENOMIC DNA]</scope>
    <source>
        <strain evidence="1 2">CPC 17464</strain>
    </source>
</reference>
<evidence type="ECO:0000313" key="2">
    <source>
        <dbReference type="Proteomes" id="UP001360953"/>
    </source>
</evidence>
<sequence>MGDLNGFTIPLIRTALEAGQKHEAIIEGWTSHSGGSCQFALSPDFPPRLDSEFKVITSIEGNCPGKVDNKLDPVPFYIPENAANGNYTLAWTWFPQVPSTGRPEMWMECAPVEIVEG</sequence>
<dbReference type="Proteomes" id="UP001360953">
    <property type="component" value="Unassembled WGS sequence"/>
</dbReference>
<dbReference type="RefSeq" id="XP_066649915.1">
    <property type="nucleotide sequence ID" value="XM_066797560.1"/>
</dbReference>
<dbReference type="PANTHER" id="PTHR36182">
    <property type="entry name" value="PROTEIN, PUTATIVE (AFU_ORTHOLOGUE AFUA_6G10930)-RELATED"/>
    <property type="match status" value="1"/>
</dbReference>